<reference evidence="1 2" key="1">
    <citation type="journal article" date="2017" name="Environ. Microbiol.">
        <title>Decay of the glycolytic pathway and adaptation to intranuclear parasitism within Enterocytozoonidae microsporidia.</title>
        <authorList>
            <person name="Wiredu Boakye D."/>
            <person name="Jaroenlak P."/>
            <person name="Prachumwat A."/>
            <person name="Williams T.A."/>
            <person name="Bateman K.S."/>
            <person name="Itsathitphaisarn O."/>
            <person name="Sritunyalucksana K."/>
            <person name="Paszkiewicz K.H."/>
            <person name="Moore K.A."/>
            <person name="Stentiford G.D."/>
            <person name="Williams B.A."/>
        </authorList>
    </citation>
    <scope>NUCLEOTIDE SEQUENCE [LARGE SCALE GENOMIC DNA]</scope>
    <source>
        <strain evidence="1 2">GB1</strain>
    </source>
</reference>
<keyword evidence="2" id="KW-1185">Reference proteome</keyword>
<dbReference type="Gene3D" id="3.40.20.10">
    <property type="entry name" value="Severin"/>
    <property type="match status" value="1"/>
</dbReference>
<dbReference type="InterPro" id="IPR036175">
    <property type="entry name" value="Sec23/24_helical_dom_sf"/>
</dbReference>
<dbReference type="SUPFAM" id="SSF82754">
    <property type="entry name" value="C-terminal, gelsolin-like domain of Sec23/24"/>
    <property type="match status" value="1"/>
</dbReference>
<gene>
    <name evidence="1" type="primary">SC24C</name>
    <name evidence="1" type="ORF">HERIO_635</name>
</gene>
<dbReference type="SUPFAM" id="SSF82919">
    <property type="entry name" value="Zn-finger domain of Sec23/24"/>
    <property type="match status" value="1"/>
</dbReference>
<dbReference type="AlphaFoldDB" id="A0A1X0QCL0"/>
<dbReference type="GO" id="GO:0000149">
    <property type="term" value="F:SNARE binding"/>
    <property type="evidence" value="ECO:0007669"/>
    <property type="project" value="TreeGrafter"/>
</dbReference>
<dbReference type="GO" id="GO:0070971">
    <property type="term" value="C:endoplasmic reticulum exit site"/>
    <property type="evidence" value="ECO:0007669"/>
    <property type="project" value="TreeGrafter"/>
</dbReference>
<dbReference type="PANTHER" id="PTHR13803:SF36">
    <property type="entry name" value="TYPE A VON WILLEBRAND FACTOR DOMAIN-CONTAINING PROTEIN"/>
    <property type="match status" value="1"/>
</dbReference>
<dbReference type="InterPro" id="IPR036174">
    <property type="entry name" value="Znf_Sec23_Sec24_sf"/>
</dbReference>
<dbReference type="InterPro" id="IPR050550">
    <property type="entry name" value="SEC23_SEC24_subfamily"/>
</dbReference>
<accession>A0A1X0QCL0</accession>
<dbReference type="InterPro" id="IPR029006">
    <property type="entry name" value="ADF-H/Gelsolin-like_dom_sf"/>
</dbReference>
<dbReference type="OrthoDB" id="49016at2759"/>
<dbReference type="SUPFAM" id="SSF81811">
    <property type="entry name" value="Helical domain of Sec23/24"/>
    <property type="match status" value="1"/>
</dbReference>
<comment type="caution">
    <text evidence="1">The sequence shown here is derived from an EMBL/GenBank/DDBJ whole genome shotgun (WGS) entry which is preliminary data.</text>
</comment>
<evidence type="ECO:0000313" key="2">
    <source>
        <dbReference type="Proteomes" id="UP000192356"/>
    </source>
</evidence>
<proteinExistence type="predicted"/>
<dbReference type="VEuPathDB" id="MicrosporidiaDB:HERIO_635"/>
<dbReference type="GO" id="GO:0006886">
    <property type="term" value="P:intracellular protein transport"/>
    <property type="evidence" value="ECO:0007669"/>
    <property type="project" value="InterPro"/>
</dbReference>
<dbReference type="Proteomes" id="UP000192356">
    <property type="component" value="Unassembled WGS sequence"/>
</dbReference>
<evidence type="ECO:0000313" key="1">
    <source>
        <dbReference type="EMBL" id="ORD97507.1"/>
    </source>
</evidence>
<dbReference type="EMBL" id="LVKB01000020">
    <property type="protein sequence ID" value="ORD97507.1"/>
    <property type="molecule type" value="Genomic_DNA"/>
</dbReference>
<dbReference type="GO" id="GO:0030127">
    <property type="term" value="C:COPII vesicle coat"/>
    <property type="evidence" value="ECO:0007669"/>
    <property type="project" value="InterPro"/>
</dbReference>
<protein>
    <submittedName>
        <fullName evidence="1">SC24C</fullName>
    </submittedName>
</protein>
<dbReference type="PANTHER" id="PTHR13803">
    <property type="entry name" value="SEC24-RELATED PROTEIN"/>
    <property type="match status" value="1"/>
</dbReference>
<dbReference type="InterPro" id="IPR036180">
    <property type="entry name" value="Gelsolin-like_dom_sf"/>
</dbReference>
<name>A0A1X0QCL0_9MICR</name>
<dbReference type="GO" id="GO:0008270">
    <property type="term" value="F:zinc ion binding"/>
    <property type="evidence" value="ECO:0007669"/>
    <property type="project" value="InterPro"/>
</dbReference>
<dbReference type="GO" id="GO:0090110">
    <property type="term" value="P:COPII-coated vesicle cargo loading"/>
    <property type="evidence" value="ECO:0007669"/>
    <property type="project" value="TreeGrafter"/>
</dbReference>
<sequence length="663" mass="76311">MNFNQDDKSIKLPSLPDMLYNEKNMEDSYATDSVIPFYATYKPNESIEVLNSSPYFIRSTYYTIPNTQEYININHMPLGVHITPFCDRSEVSEIDIPERCSMCRSYPSKLTIRKDNYYLCNICNNRLRLTKENSLAFPSFEFKLTDPNLKHQPICTFIFDISTKGLVSLALDSLCQFITDNTFTNFHPKLCFVCIGNNTVTFAKNLQGELSILDIQSEIVPKISKSSIFDSNDTETILEIVEIIRGFNSNVENKIDSVFDVIENLNQLVEGNKVILFTSQTSTYNYEKFLEKNRNFCFNLIFLRDGTSVIRMNTELSSLDSLKRMSFYSGGVFRELRPENINDLSIFLLNICRQMNVFNIKMYLKASDNIIKEDVIAPGLDLTLSTLKLNSLHSNSIVSYTLGLNEYSINNKFLQVETRYINYDGVKKCRIFNLGIQSGMNYYRTVSVDSIFAFLVKKMVEEDINLDEELTKIIGYYMRKIKSTSNLTLPDTLKILPVLVQSVSKHISIDSTDIILGNVEQIIKLFYPRLICLSDYQLNKELIGLRLTTKSIIPGEIYILENSKEITFYVPDGISEELFLDIFNLELEKADDSFIRNDTEGGLLCYSIISKIESHYNYFLPLRIIRAGDPEEAKFLSYLIEDSLNGKEDYYSSLCTLYDKIKN</sequence>
<organism evidence="1 2">
    <name type="scientific">Hepatospora eriocheir</name>
    <dbReference type="NCBI Taxonomy" id="1081669"/>
    <lineage>
        <taxon>Eukaryota</taxon>
        <taxon>Fungi</taxon>
        <taxon>Fungi incertae sedis</taxon>
        <taxon>Microsporidia</taxon>
        <taxon>Hepatosporidae</taxon>
        <taxon>Hepatospora</taxon>
    </lineage>
</organism>
<dbReference type="SUPFAM" id="SSF81995">
    <property type="entry name" value="beta-sandwich domain of Sec23/24"/>
    <property type="match status" value="1"/>
</dbReference>